<feature type="compositionally biased region" description="Pro residues" evidence="1">
    <location>
        <begin position="54"/>
        <end position="65"/>
    </location>
</feature>
<proteinExistence type="predicted"/>
<gene>
    <name evidence="2" type="ORF">E2C01_017851</name>
</gene>
<reference evidence="2 3" key="1">
    <citation type="submission" date="2019-05" db="EMBL/GenBank/DDBJ databases">
        <title>Another draft genome of Portunus trituberculatus and its Hox gene families provides insights of decapod evolution.</title>
        <authorList>
            <person name="Jeong J.-H."/>
            <person name="Song I."/>
            <person name="Kim S."/>
            <person name="Choi T."/>
            <person name="Kim D."/>
            <person name="Ryu S."/>
            <person name="Kim W."/>
        </authorList>
    </citation>
    <scope>NUCLEOTIDE SEQUENCE [LARGE SCALE GENOMIC DNA]</scope>
    <source>
        <tissue evidence="2">Muscle</tissue>
    </source>
</reference>
<accession>A0A5B7DTK8</accession>
<dbReference type="Proteomes" id="UP000324222">
    <property type="component" value="Unassembled WGS sequence"/>
</dbReference>
<sequence>MSAPLVPLISVSVGRSPVTRNEAPVSVRSAALRWRGVAAAAAAAPAAHRASAPPGNPDSSRPPPVRRAIDFTRTSSRSQIKT</sequence>
<keyword evidence="3" id="KW-1185">Reference proteome</keyword>
<evidence type="ECO:0000313" key="2">
    <source>
        <dbReference type="EMBL" id="MPC24758.1"/>
    </source>
</evidence>
<organism evidence="2 3">
    <name type="scientific">Portunus trituberculatus</name>
    <name type="common">Swimming crab</name>
    <name type="synonym">Neptunus trituberculatus</name>
    <dbReference type="NCBI Taxonomy" id="210409"/>
    <lineage>
        <taxon>Eukaryota</taxon>
        <taxon>Metazoa</taxon>
        <taxon>Ecdysozoa</taxon>
        <taxon>Arthropoda</taxon>
        <taxon>Crustacea</taxon>
        <taxon>Multicrustacea</taxon>
        <taxon>Malacostraca</taxon>
        <taxon>Eumalacostraca</taxon>
        <taxon>Eucarida</taxon>
        <taxon>Decapoda</taxon>
        <taxon>Pleocyemata</taxon>
        <taxon>Brachyura</taxon>
        <taxon>Eubrachyura</taxon>
        <taxon>Portunoidea</taxon>
        <taxon>Portunidae</taxon>
        <taxon>Portuninae</taxon>
        <taxon>Portunus</taxon>
    </lineage>
</organism>
<name>A0A5B7DTK8_PORTR</name>
<dbReference type="EMBL" id="VSRR010001370">
    <property type="protein sequence ID" value="MPC24758.1"/>
    <property type="molecule type" value="Genomic_DNA"/>
</dbReference>
<dbReference type="AlphaFoldDB" id="A0A5B7DTK8"/>
<evidence type="ECO:0000313" key="3">
    <source>
        <dbReference type="Proteomes" id="UP000324222"/>
    </source>
</evidence>
<feature type="region of interest" description="Disordered" evidence="1">
    <location>
        <begin position="44"/>
        <end position="82"/>
    </location>
</feature>
<protein>
    <submittedName>
        <fullName evidence="2">Uncharacterized protein</fullName>
    </submittedName>
</protein>
<evidence type="ECO:0000256" key="1">
    <source>
        <dbReference type="SAM" id="MobiDB-lite"/>
    </source>
</evidence>
<comment type="caution">
    <text evidence="2">The sequence shown here is derived from an EMBL/GenBank/DDBJ whole genome shotgun (WGS) entry which is preliminary data.</text>
</comment>
<feature type="compositionally biased region" description="Polar residues" evidence="1">
    <location>
        <begin position="72"/>
        <end position="82"/>
    </location>
</feature>
<feature type="compositionally biased region" description="Low complexity" evidence="1">
    <location>
        <begin position="44"/>
        <end position="53"/>
    </location>
</feature>